<dbReference type="PANTHER" id="PTHR34216">
    <property type="match status" value="1"/>
</dbReference>
<dbReference type="RefSeq" id="WP_045551534.1">
    <property type="nucleotide sequence ID" value="NZ_JZDQ02000046.1"/>
</dbReference>
<dbReference type="EMBL" id="JZDQ02000046">
    <property type="protein sequence ID" value="OIJ24112.1"/>
    <property type="molecule type" value="Genomic_DNA"/>
</dbReference>
<dbReference type="GO" id="GO:0005975">
    <property type="term" value="P:carbohydrate metabolic process"/>
    <property type="evidence" value="ECO:0007669"/>
    <property type="project" value="InterPro"/>
</dbReference>
<evidence type="ECO:0000313" key="4">
    <source>
        <dbReference type="EMBL" id="OIJ24112.1"/>
    </source>
</evidence>
<dbReference type="STRING" id="1844.UG56_024590"/>
<organism evidence="4 5">
    <name type="scientific">Nocardioides luteus</name>
    <dbReference type="NCBI Taxonomy" id="1844"/>
    <lineage>
        <taxon>Bacteria</taxon>
        <taxon>Bacillati</taxon>
        <taxon>Actinomycetota</taxon>
        <taxon>Actinomycetes</taxon>
        <taxon>Propionibacteriales</taxon>
        <taxon>Nocardioidaceae</taxon>
        <taxon>Nocardioides</taxon>
    </lineage>
</organism>
<dbReference type="SUPFAM" id="SSF88713">
    <property type="entry name" value="Glycoside hydrolase/deacetylase"/>
    <property type="match status" value="1"/>
</dbReference>
<dbReference type="InterPro" id="IPR002509">
    <property type="entry name" value="NODB_dom"/>
</dbReference>
<dbReference type="GO" id="GO:0016810">
    <property type="term" value="F:hydrolase activity, acting on carbon-nitrogen (but not peptide) bonds"/>
    <property type="evidence" value="ECO:0007669"/>
    <property type="project" value="InterPro"/>
</dbReference>
<dbReference type="Proteomes" id="UP000033772">
    <property type="component" value="Unassembled WGS sequence"/>
</dbReference>
<keyword evidence="2" id="KW-0732">Signal</keyword>
<dbReference type="Gene3D" id="3.20.20.370">
    <property type="entry name" value="Glycoside hydrolase/deacetylase"/>
    <property type="match status" value="1"/>
</dbReference>
<accession>A0A1J4N0R1</accession>
<proteinExistence type="predicted"/>
<protein>
    <submittedName>
        <fullName evidence="4">Glycosyl transferase family 2</fullName>
    </submittedName>
</protein>
<gene>
    <name evidence="4" type="ORF">UG56_024590</name>
</gene>
<evidence type="ECO:0000256" key="1">
    <source>
        <dbReference type="ARBA" id="ARBA00004613"/>
    </source>
</evidence>
<dbReference type="AlphaFoldDB" id="A0A1J4N0R1"/>
<name>A0A1J4N0R1_9ACTN</name>
<dbReference type="CDD" id="cd10918">
    <property type="entry name" value="CE4_NodB_like_5s_6s"/>
    <property type="match status" value="1"/>
</dbReference>
<dbReference type="Pfam" id="PF01522">
    <property type="entry name" value="Polysacc_deac_1"/>
    <property type="match status" value="1"/>
</dbReference>
<keyword evidence="5" id="KW-1185">Reference proteome</keyword>
<dbReference type="GO" id="GO:0016740">
    <property type="term" value="F:transferase activity"/>
    <property type="evidence" value="ECO:0007669"/>
    <property type="project" value="UniProtKB-KW"/>
</dbReference>
<sequence>MPAHVTNICFHGIGVPERELEPGEDRYWISQDAYEDILDAVAGRPEVRISFDDGNHSDVAIGLPGLLARGLTATFFVLAGRLGLPGSVDRLDIRLLRVAGMRIGTHGMDHVSWRGLDAAGVRRELIEAREQITMAAGEVVEEAALPLGRYDRITLRHLRRLGYQHVYTSDRAHAVAGAWLQPRFSITADDDGAGVRRQILNGQGIARRVERQAAGLVKRLR</sequence>
<reference evidence="4" key="1">
    <citation type="submission" date="2016-10" db="EMBL/GenBank/DDBJ databases">
        <title>Draft Genome Sequence of Nocardioides luteus Strain BAFB, an Alkane-Degrading Bacterium Isolated from JP-7 Polluted Soil.</title>
        <authorList>
            <person name="Brown L."/>
            <person name="Ruiz O.N."/>
            <person name="Gunasekera T."/>
        </authorList>
    </citation>
    <scope>NUCLEOTIDE SEQUENCE [LARGE SCALE GENOMIC DNA]</scope>
    <source>
        <strain evidence="4">BAFB</strain>
    </source>
</reference>
<evidence type="ECO:0000256" key="2">
    <source>
        <dbReference type="ARBA" id="ARBA00022729"/>
    </source>
</evidence>
<dbReference type="InterPro" id="IPR051398">
    <property type="entry name" value="Polysacch_Deacetylase"/>
</dbReference>
<dbReference type="InterPro" id="IPR011330">
    <property type="entry name" value="Glyco_hydro/deAcase_b/a-brl"/>
</dbReference>
<dbReference type="PROSITE" id="PS51677">
    <property type="entry name" value="NODB"/>
    <property type="match status" value="1"/>
</dbReference>
<keyword evidence="4" id="KW-0808">Transferase</keyword>
<evidence type="ECO:0000313" key="5">
    <source>
        <dbReference type="Proteomes" id="UP000033772"/>
    </source>
</evidence>
<dbReference type="GO" id="GO:0005576">
    <property type="term" value="C:extracellular region"/>
    <property type="evidence" value="ECO:0007669"/>
    <property type="project" value="UniProtKB-SubCell"/>
</dbReference>
<feature type="domain" description="NodB homology" evidence="3">
    <location>
        <begin position="45"/>
        <end position="221"/>
    </location>
</feature>
<dbReference type="PANTHER" id="PTHR34216:SF3">
    <property type="entry name" value="POLY-BETA-1,6-N-ACETYL-D-GLUCOSAMINE N-DEACETYLASE"/>
    <property type="match status" value="1"/>
</dbReference>
<evidence type="ECO:0000259" key="3">
    <source>
        <dbReference type="PROSITE" id="PS51677"/>
    </source>
</evidence>
<comment type="subcellular location">
    <subcellularLocation>
        <location evidence="1">Secreted</location>
    </subcellularLocation>
</comment>
<comment type="caution">
    <text evidence="4">The sequence shown here is derived from an EMBL/GenBank/DDBJ whole genome shotgun (WGS) entry which is preliminary data.</text>
</comment>